<evidence type="ECO:0000313" key="3">
    <source>
        <dbReference type="Proteomes" id="UP000215027"/>
    </source>
</evidence>
<evidence type="ECO:0000259" key="1">
    <source>
        <dbReference type="Pfam" id="PF08241"/>
    </source>
</evidence>
<dbReference type="AlphaFoldDB" id="A0A160T205"/>
<sequence>MPHMAESPPICDYEGSDYRARFWQNQGRDYEDRAERVALRRLMPPAGDTLLDVGAGFGRLADEYRGYRRVVLFDYSRSLLREAREHLGDDPRYLFVAGNWYELPFVAGLFATLVQVRTLHHAADAPALFRELSRVARPGADYVLEFASKHNLKAMLRYGLGRQTWSPYDRAPVEFVALNFDFHPAWIRQQLAATGFAPAEQLTTSHFRFAPVKRLIPTGWLVAADSAIQRTGAWWQLTPSVFVHSRHSDNAPAAPPAAFFACPVCRTPLGEPAAERLTCANPACGRAWRVENGLYDFKEPV</sequence>
<name>A0A160T205_9CHLR</name>
<dbReference type="CDD" id="cd02440">
    <property type="entry name" value="AdoMet_MTases"/>
    <property type="match status" value="1"/>
</dbReference>
<protein>
    <recommendedName>
        <fullName evidence="1">Methyltransferase type 11 domain-containing protein</fullName>
    </recommendedName>
</protein>
<reference evidence="2" key="1">
    <citation type="submission" date="2016-01" db="EMBL/GenBank/DDBJ databases">
        <authorList>
            <person name="Mcilroy J.S."/>
            <person name="Karst M S."/>
            <person name="Albertsen M."/>
        </authorList>
    </citation>
    <scope>NUCLEOTIDE SEQUENCE</scope>
    <source>
        <strain evidence="2">Cfx-K</strain>
    </source>
</reference>
<dbReference type="InterPro" id="IPR029063">
    <property type="entry name" value="SAM-dependent_MTases_sf"/>
</dbReference>
<feature type="domain" description="Methyltransferase type 11" evidence="1">
    <location>
        <begin position="51"/>
        <end position="141"/>
    </location>
</feature>
<dbReference type="Gene3D" id="3.40.50.150">
    <property type="entry name" value="Vaccinia Virus protein VP39"/>
    <property type="match status" value="1"/>
</dbReference>
<dbReference type="GO" id="GO:0008757">
    <property type="term" value="F:S-adenosylmethionine-dependent methyltransferase activity"/>
    <property type="evidence" value="ECO:0007669"/>
    <property type="project" value="InterPro"/>
</dbReference>
<evidence type="ECO:0000313" key="2">
    <source>
        <dbReference type="EMBL" id="CUS03926.2"/>
    </source>
</evidence>
<dbReference type="EMBL" id="LN890655">
    <property type="protein sequence ID" value="CUS03926.2"/>
    <property type="molecule type" value="Genomic_DNA"/>
</dbReference>
<dbReference type="Proteomes" id="UP000215027">
    <property type="component" value="Chromosome I"/>
</dbReference>
<accession>A0A160T205</accession>
<organism evidence="2 3">
    <name type="scientific">Candidatus Promineifilum breve</name>
    <dbReference type="NCBI Taxonomy" id="1806508"/>
    <lineage>
        <taxon>Bacteria</taxon>
        <taxon>Bacillati</taxon>
        <taxon>Chloroflexota</taxon>
        <taxon>Ardenticatenia</taxon>
        <taxon>Candidatus Promineifilales</taxon>
        <taxon>Candidatus Promineifilaceae</taxon>
        <taxon>Candidatus Promineifilum</taxon>
    </lineage>
</organism>
<keyword evidence="3" id="KW-1185">Reference proteome</keyword>
<dbReference type="KEGG" id="pbf:CFX0092_A2048"/>
<dbReference type="Pfam" id="PF08241">
    <property type="entry name" value="Methyltransf_11"/>
    <property type="match status" value="1"/>
</dbReference>
<dbReference type="InterPro" id="IPR013216">
    <property type="entry name" value="Methyltransf_11"/>
</dbReference>
<dbReference type="SUPFAM" id="SSF53335">
    <property type="entry name" value="S-adenosyl-L-methionine-dependent methyltransferases"/>
    <property type="match status" value="1"/>
</dbReference>
<gene>
    <name evidence="2" type="ORF">CFX0092_A2048</name>
</gene>
<proteinExistence type="predicted"/>